<dbReference type="EMBL" id="CM045762">
    <property type="protein sequence ID" value="KAI8009927.1"/>
    <property type="molecule type" value="Genomic_DNA"/>
</dbReference>
<proteinExistence type="predicted"/>
<dbReference type="Proteomes" id="UP001060215">
    <property type="component" value="Chromosome 5"/>
</dbReference>
<name>A0ACC0HBP9_9ERIC</name>
<evidence type="ECO:0000313" key="2">
    <source>
        <dbReference type="Proteomes" id="UP001060215"/>
    </source>
</evidence>
<protein>
    <submittedName>
        <fullName evidence="1">Cysteine-rich repeat secretory protein 38</fullName>
    </submittedName>
</protein>
<reference evidence="1 2" key="1">
    <citation type="journal article" date="2022" name="Plant J.">
        <title>Chromosome-level genome of Camellia lanceoleosa provides a valuable resource for understanding genome evolution and self-incompatibility.</title>
        <authorList>
            <person name="Gong W."/>
            <person name="Xiao S."/>
            <person name="Wang L."/>
            <person name="Liao Z."/>
            <person name="Chang Y."/>
            <person name="Mo W."/>
            <person name="Hu G."/>
            <person name="Li W."/>
            <person name="Zhao G."/>
            <person name="Zhu H."/>
            <person name="Hu X."/>
            <person name="Ji K."/>
            <person name="Xiang X."/>
            <person name="Song Q."/>
            <person name="Yuan D."/>
            <person name="Jin S."/>
            <person name="Zhang L."/>
        </authorList>
    </citation>
    <scope>NUCLEOTIDE SEQUENCE [LARGE SCALE GENOMIC DNA]</scope>
    <source>
        <strain evidence="1">SQ_2022a</strain>
    </source>
</reference>
<comment type="caution">
    <text evidence="1">The sequence shown here is derived from an EMBL/GenBank/DDBJ whole genome shotgun (WGS) entry which is preliminary data.</text>
</comment>
<organism evidence="1 2">
    <name type="scientific">Camellia lanceoleosa</name>
    <dbReference type="NCBI Taxonomy" id="1840588"/>
    <lineage>
        <taxon>Eukaryota</taxon>
        <taxon>Viridiplantae</taxon>
        <taxon>Streptophyta</taxon>
        <taxon>Embryophyta</taxon>
        <taxon>Tracheophyta</taxon>
        <taxon>Spermatophyta</taxon>
        <taxon>Magnoliopsida</taxon>
        <taxon>eudicotyledons</taxon>
        <taxon>Gunneridae</taxon>
        <taxon>Pentapetalae</taxon>
        <taxon>asterids</taxon>
        <taxon>Ericales</taxon>
        <taxon>Theaceae</taxon>
        <taxon>Camellia</taxon>
    </lineage>
</organism>
<gene>
    <name evidence="1" type="ORF">LOK49_LG06G01485</name>
</gene>
<sequence length="198" mass="21931">MSSSTFTSSLYLLSFTLLIEIVIGVNPLFHFCSSPENFTANSPYESNLNKLMSYLYLKTPPTGFGVGSVGQYHDIANGLSLCRGDVNSTDCAACVAEASSEIRKRCPYNKGSVIWYDNCLVKYSNTDFFGKIDNGNRFYMWNLRNLAEYSRIAADQTQIYPESLSITDSSSRANAVPNTGSVEEKIIDGERKVFGRGL</sequence>
<keyword evidence="2" id="KW-1185">Reference proteome</keyword>
<evidence type="ECO:0000313" key="1">
    <source>
        <dbReference type="EMBL" id="KAI8009927.1"/>
    </source>
</evidence>
<accession>A0ACC0HBP9</accession>